<dbReference type="InterPro" id="IPR003689">
    <property type="entry name" value="ZIP"/>
</dbReference>
<evidence type="ECO:0000256" key="2">
    <source>
        <dbReference type="ARBA" id="ARBA00022692"/>
    </source>
</evidence>
<protein>
    <submittedName>
        <fullName evidence="6">Uncharacterized protein</fullName>
    </submittedName>
</protein>
<dbReference type="PANTHER" id="PTHR11040">
    <property type="entry name" value="ZINC/IRON TRANSPORTER"/>
    <property type="match status" value="1"/>
</dbReference>
<dbReference type="GO" id="GO:0005385">
    <property type="term" value="F:zinc ion transmembrane transporter activity"/>
    <property type="evidence" value="ECO:0007669"/>
    <property type="project" value="TreeGrafter"/>
</dbReference>
<organism evidence="6 7">
    <name type="scientific">Anisodus tanguticus</name>
    <dbReference type="NCBI Taxonomy" id="243964"/>
    <lineage>
        <taxon>Eukaryota</taxon>
        <taxon>Viridiplantae</taxon>
        <taxon>Streptophyta</taxon>
        <taxon>Embryophyta</taxon>
        <taxon>Tracheophyta</taxon>
        <taxon>Spermatophyta</taxon>
        <taxon>Magnoliopsida</taxon>
        <taxon>eudicotyledons</taxon>
        <taxon>Gunneridae</taxon>
        <taxon>Pentapetalae</taxon>
        <taxon>asterids</taxon>
        <taxon>lamiids</taxon>
        <taxon>Solanales</taxon>
        <taxon>Solanaceae</taxon>
        <taxon>Solanoideae</taxon>
        <taxon>Hyoscyameae</taxon>
        <taxon>Anisodus</taxon>
    </lineage>
</organism>
<evidence type="ECO:0000313" key="7">
    <source>
        <dbReference type="Proteomes" id="UP001291623"/>
    </source>
</evidence>
<dbReference type="AlphaFoldDB" id="A0AAE1UWT3"/>
<feature type="transmembrane region" description="Helical" evidence="5">
    <location>
        <begin position="56"/>
        <end position="77"/>
    </location>
</feature>
<sequence length="80" mass="8447">MNDCFSPSIRHSLSPPPTALIVEGILDSASAGILIYMALVDCLAADFMHPRMQGNVKLHLGANVSLLIGAGLMSLIAKWA</sequence>
<accession>A0AAE1UWT3</accession>
<proteinExistence type="predicted"/>
<evidence type="ECO:0000256" key="3">
    <source>
        <dbReference type="ARBA" id="ARBA00022989"/>
    </source>
</evidence>
<dbReference type="Pfam" id="PF02535">
    <property type="entry name" value="Zip"/>
    <property type="match status" value="1"/>
</dbReference>
<keyword evidence="3 5" id="KW-1133">Transmembrane helix</keyword>
<dbReference type="GO" id="GO:0005886">
    <property type="term" value="C:plasma membrane"/>
    <property type="evidence" value="ECO:0007669"/>
    <property type="project" value="TreeGrafter"/>
</dbReference>
<comment type="subcellular location">
    <subcellularLocation>
        <location evidence="1">Membrane</location>
        <topology evidence="1">Multi-pass membrane protein</topology>
    </subcellularLocation>
</comment>
<keyword evidence="2 5" id="KW-0812">Transmembrane</keyword>
<reference evidence="6" key="1">
    <citation type="submission" date="2023-12" db="EMBL/GenBank/DDBJ databases">
        <title>Genome assembly of Anisodus tanguticus.</title>
        <authorList>
            <person name="Wang Y.-J."/>
        </authorList>
    </citation>
    <scope>NUCLEOTIDE SEQUENCE</scope>
    <source>
        <strain evidence="6">KB-2021</strain>
        <tissue evidence="6">Leaf</tissue>
    </source>
</reference>
<keyword evidence="7" id="KW-1185">Reference proteome</keyword>
<evidence type="ECO:0000256" key="1">
    <source>
        <dbReference type="ARBA" id="ARBA00004141"/>
    </source>
</evidence>
<dbReference type="EMBL" id="JAVYJV010000021">
    <property type="protein sequence ID" value="KAK4342401.1"/>
    <property type="molecule type" value="Genomic_DNA"/>
</dbReference>
<keyword evidence="4 5" id="KW-0472">Membrane</keyword>
<gene>
    <name evidence="6" type="ORF">RND71_038217</name>
</gene>
<feature type="transmembrane region" description="Helical" evidence="5">
    <location>
        <begin position="20"/>
        <end position="44"/>
    </location>
</feature>
<dbReference type="PANTHER" id="PTHR11040:SF35">
    <property type="entry name" value="ZINC TRANSPORTER 5"/>
    <property type="match status" value="1"/>
</dbReference>
<evidence type="ECO:0000313" key="6">
    <source>
        <dbReference type="EMBL" id="KAK4342401.1"/>
    </source>
</evidence>
<comment type="caution">
    <text evidence="6">The sequence shown here is derived from an EMBL/GenBank/DDBJ whole genome shotgun (WGS) entry which is preliminary data.</text>
</comment>
<evidence type="ECO:0000256" key="4">
    <source>
        <dbReference type="ARBA" id="ARBA00023136"/>
    </source>
</evidence>
<name>A0AAE1UWT3_9SOLA</name>
<dbReference type="Proteomes" id="UP001291623">
    <property type="component" value="Unassembled WGS sequence"/>
</dbReference>
<evidence type="ECO:0000256" key="5">
    <source>
        <dbReference type="SAM" id="Phobius"/>
    </source>
</evidence>